<evidence type="ECO:0000256" key="1">
    <source>
        <dbReference type="SAM" id="SignalP"/>
    </source>
</evidence>
<keyword evidence="3" id="KW-1185">Reference proteome</keyword>
<dbReference type="RefSeq" id="WP_184096752.1">
    <property type="nucleotide sequence ID" value="NZ_JACIJH010000003.1"/>
</dbReference>
<evidence type="ECO:0000313" key="2">
    <source>
        <dbReference type="EMBL" id="MBB5706113.1"/>
    </source>
</evidence>
<feature type="chain" id="PRO_5030988558" description="Spore coat protein U domain-containing protein" evidence="1">
    <location>
        <begin position="26"/>
        <end position="198"/>
    </location>
</feature>
<evidence type="ECO:0000313" key="3">
    <source>
        <dbReference type="Proteomes" id="UP000537161"/>
    </source>
</evidence>
<proteinExistence type="predicted"/>
<comment type="caution">
    <text evidence="2">The sequence shown here is derived from an EMBL/GenBank/DDBJ whole genome shotgun (WGS) entry which is preliminary data.</text>
</comment>
<gene>
    <name evidence="2" type="ORF">FHR21_001457</name>
</gene>
<organism evidence="2 3">
    <name type="scientific">Sphingopyxis panaciterrulae</name>
    <dbReference type="NCBI Taxonomy" id="462372"/>
    <lineage>
        <taxon>Bacteria</taxon>
        <taxon>Pseudomonadati</taxon>
        <taxon>Pseudomonadota</taxon>
        <taxon>Alphaproteobacteria</taxon>
        <taxon>Sphingomonadales</taxon>
        <taxon>Sphingomonadaceae</taxon>
        <taxon>Sphingopyxis</taxon>
    </lineage>
</organism>
<dbReference type="AlphaFoldDB" id="A0A7W9B4J6"/>
<reference evidence="2 3" key="1">
    <citation type="submission" date="2020-08" db="EMBL/GenBank/DDBJ databases">
        <title>Genomic Encyclopedia of Type Strains, Phase IV (KMG-IV): sequencing the most valuable type-strain genomes for metagenomic binning, comparative biology and taxonomic classification.</title>
        <authorList>
            <person name="Goeker M."/>
        </authorList>
    </citation>
    <scope>NUCLEOTIDE SEQUENCE [LARGE SCALE GENOMIC DNA]</scope>
    <source>
        <strain evidence="2 3">DSM 27163</strain>
    </source>
</reference>
<name>A0A7W9B4J6_9SPHN</name>
<feature type="signal peptide" evidence="1">
    <location>
        <begin position="1"/>
        <end position="25"/>
    </location>
</feature>
<protein>
    <recommendedName>
        <fullName evidence="4">Spore coat protein U domain-containing protein</fullName>
    </recommendedName>
</protein>
<dbReference type="Proteomes" id="UP000537161">
    <property type="component" value="Unassembled WGS sequence"/>
</dbReference>
<keyword evidence="1" id="KW-0732">Signal</keyword>
<sequence length="198" mass="19895">MEEKMKTLFAAVSAIGLLAASPAYADTTGTGEIALNATVAPACGIDAHKSGAQSAPGWDQNDITVDLTNGGNGQFIGQTETNRSFGNVWCNNAATVTISVAALTSSATTGDVGSFTNRFDVKVTTDAGVYVGQGEDLVLDTTGTSGTASATGNSGGAFETGLQRFGGADSIEILQDATNRRAVAGSYSGSVTFTATTS</sequence>
<evidence type="ECO:0008006" key="4">
    <source>
        <dbReference type="Google" id="ProtNLM"/>
    </source>
</evidence>
<dbReference type="EMBL" id="JACIJH010000003">
    <property type="protein sequence ID" value="MBB5706113.1"/>
    <property type="molecule type" value="Genomic_DNA"/>
</dbReference>
<accession>A0A7W9B4J6</accession>